<keyword evidence="1" id="KW-1133">Transmembrane helix</keyword>
<accession>A0A4R5QLC0</accession>
<name>A0A4R5QLC0_9PROT</name>
<dbReference type="AlphaFoldDB" id="A0A4R5QLC0"/>
<proteinExistence type="predicted"/>
<feature type="transmembrane region" description="Helical" evidence="1">
    <location>
        <begin position="195"/>
        <end position="218"/>
    </location>
</feature>
<feature type="transmembrane region" description="Helical" evidence="1">
    <location>
        <begin position="224"/>
        <end position="241"/>
    </location>
</feature>
<feature type="transmembrane region" description="Helical" evidence="1">
    <location>
        <begin position="139"/>
        <end position="158"/>
    </location>
</feature>
<dbReference type="EMBL" id="SMSJ01000002">
    <property type="protein sequence ID" value="TDH64314.1"/>
    <property type="molecule type" value="Genomic_DNA"/>
</dbReference>
<dbReference type="SUPFAM" id="SSF103481">
    <property type="entry name" value="Multidrug resistance efflux transporter EmrE"/>
    <property type="match status" value="2"/>
</dbReference>
<dbReference type="Pfam" id="PF00892">
    <property type="entry name" value="EamA"/>
    <property type="match status" value="2"/>
</dbReference>
<gene>
    <name evidence="3" type="ORF">E2C06_02970</name>
</gene>
<sequence length="305" mass="31289">MPEAPAATLAGAVTAAASRRRAVLMILGAACLFSLAGACVKALGGQVPLAQVVLCRNLFAVLVLLPLLWRAGGLAALRTRHPGLHAMRLVAGLGGMVASFYGLTVLPLATVTALGFTMPLFLTLLSIPLLGERVGPRRGAAVLAGFGGVLLMTLPGGAAGAHAGGLLAVLAGALAWALAMITIRRMGDAGEGNVAIVVWFALGAAALSGLASLPGWAWPSAGQWAFLVAIGVISAAAQVMMTEGYRRGEATLLAPFEYSAILWTTTLGAVVWAELPDRWDVAGIAVLVASGLYIWRREVALGLRR</sequence>
<feature type="transmembrane region" description="Helical" evidence="1">
    <location>
        <begin position="83"/>
        <end position="102"/>
    </location>
</feature>
<feature type="transmembrane region" description="Helical" evidence="1">
    <location>
        <begin position="22"/>
        <end position="43"/>
    </location>
</feature>
<dbReference type="GO" id="GO:0016020">
    <property type="term" value="C:membrane"/>
    <property type="evidence" value="ECO:0007669"/>
    <property type="project" value="InterPro"/>
</dbReference>
<evidence type="ECO:0000259" key="2">
    <source>
        <dbReference type="Pfam" id="PF00892"/>
    </source>
</evidence>
<feature type="domain" description="EamA" evidence="2">
    <location>
        <begin position="21"/>
        <end position="153"/>
    </location>
</feature>
<feature type="transmembrane region" description="Helical" evidence="1">
    <location>
        <begin position="279"/>
        <end position="295"/>
    </location>
</feature>
<dbReference type="InterPro" id="IPR037185">
    <property type="entry name" value="EmrE-like"/>
</dbReference>
<feature type="transmembrane region" description="Helical" evidence="1">
    <location>
        <begin position="49"/>
        <end position="71"/>
    </location>
</feature>
<feature type="transmembrane region" description="Helical" evidence="1">
    <location>
        <begin position="164"/>
        <end position="183"/>
    </location>
</feature>
<reference evidence="3 4" key="1">
    <citation type="journal article" date="2016" name="J. Microbiol.">
        <title>Dankookia rubra gen. nov., sp. nov., an alphaproteobacterium isolated from sediment of a shallow stream.</title>
        <authorList>
            <person name="Kim W.H."/>
            <person name="Kim D.H."/>
            <person name="Kang K."/>
            <person name="Ahn T.Y."/>
        </authorList>
    </citation>
    <scope>NUCLEOTIDE SEQUENCE [LARGE SCALE GENOMIC DNA]</scope>
    <source>
        <strain evidence="3 4">JCM30602</strain>
    </source>
</reference>
<dbReference type="RefSeq" id="WP_133287079.1">
    <property type="nucleotide sequence ID" value="NZ_SMSJ01000002.1"/>
</dbReference>
<feature type="transmembrane region" description="Helical" evidence="1">
    <location>
        <begin position="108"/>
        <end position="127"/>
    </location>
</feature>
<evidence type="ECO:0000313" key="3">
    <source>
        <dbReference type="EMBL" id="TDH64314.1"/>
    </source>
</evidence>
<keyword evidence="4" id="KW-1185">Reference proteome</keyword>
<dbReference type="PANTHER" id="PTHR22911">
    <property type="entry name" value="ACYL-MALONYL CONDENSING ENZYME-RELATED"/>
    <property type="match status" value="1"/>
</dbReference>
<dbReference type="InterPro" id="IPR000620">
    <property type="entry name" value="EamA_dom"/>
</dbReference>
<keyword evidence="1" id="KW-0812">Transmembrane</keyword>
<dbReference type="Proteomes" id="UP000295096">
    <property type="component" value="Unassembled WGS sequence"/>
</dbReference>
<keyword evidence="1" id="KW-0472">Membrane</keyword>
<comment type="caution">
    <text evidence="3">The sequence shown here is derived from an EMBL/GenBank/DDBJ whole genome shotgun (WGS) entry which is preliminary data.</text>
</comment>
<dbReference type="OrthoDB" id="9812899at2"/>
<feature type="transmembrane region" description="Helical" evidence="1">
    <location>
        <begin position="253"/>
        <end position="273"/>
    </location>
</feature>
<evidence type="ECO:0000313" key="4">
    <source>
        <dbReference type="Proteomes" id="UP000295096"/>
    </source>
</evidence>
<feature type="domain" description="EamA" evidence="2">
    <location>
        <begin position="165"/>
        <end position="291"/>
    </location>
</feature>
<organism evidence="3 4">
    <name type="scientific">Dankookia rubra</name>
    <dbReference type="NCBI Taxonomy" id="1442381"/>
    <lineage>
        <taxon>Bacteria</taxon>
        <taxon>Pseudomonadati</taxon>
        <taxon>Pseudomonadota</taxon>
        <taxon>Alphaproteobacteria</taxon>
        <taxon>Acetobacterales</taxon>
        <taxon>Roseomonadaceae</taxon>
        <taxon>Dankookia</taxon>
    </lineage>
</organism>
<protein>
    <submittedName>
        <fullName evidence="3">DMT family transporter</fullName>
    </submittedName>
</protein>
<dbReference type="PANTHER" id="PTHR22911:SF103">
    <property type="entry name" value="BLR2811 PROTEIN"/>
    <property type="match status" value="1"/>
</dbReference>
<evidence type="ECO:0000256" key="1">
    <source>
        <dbReference type="SAM" id="Phobius"/>
    </source>
</evidence>